<evidence type="ECO:0000256" key="3">
    <source>
        <dbReference type="ARBA" id="ARBA00022692"/>
    </source>
</evidence>
<dbReference type="RefSeq" id="WP_076401845.1">
    <property type="nucleotide sequence ID" value="NZ_FTOA01000008.1"/>
</dbReference>
<keyword evidence="3 6" id="KW-0812">Transmembrane</keyword>
<dbReference type="OrthoDB" id="9808637at2"/>
<dbReference type="Proteomes" id="UP000185678">
    <property type="component" value="Unassembled WGS sequence"/>
</dbReference>
<dbReference type="GO" id="GO:0006457">
    <property type="term" value="P:protein folding"/>
    <property type="evidence" value="ECO:0007669"/>
    <property type="project" value="InterPro"/>
</dbReference>
<dbReference type="InterPro" id="IPR050183">
    <property type="entry name" value="DsbB"/>
</dbReference>
<dbReference type="InterPro" id="IPR003752">
    <property type="entry name" value="DiS_bond_form_DsbB/BdbC"/>
</dbReference>
<feature type="transmembrane region" description="Helical" evidence="6">
    <location>
        <begin position="43"/>
        <end position="60"/>
    </location>
</feature>
<dbReference type="SUPFAM" id="SSF158442">
    <property type="entry name" value="DsbB-like"/>
    <property type="match status" value="1"/>
</dbReference>
<dbReference type="EMBL" id="FTOA01000008">
    <property type="protein sequence ID" value="SIT14998.1"/>
    <property type="molecule type" value="Genomic_DNA"/>
</dbReference>
<dbReference type="InterPro" id="IPR024199">
    <property type="entry name" value="Uncharacterised_DsbB"/>
</dbReference>
<dbReference type="AlphaFoldDB" id="A0A1N7PWL9"/>
<dbReference type="PANTHER" id="PTHR36570">
    <property type="entry name" value="DISULFIDE BOND FORMATION PROTEIN B"/>
    <property type="match status" value="1"/>
</dbReference>
<evidence type="ECO:0000256" key="1">
    <source>
        <dbReference type="ARBA" id="ARBA00004651"/>
    </source>
</evidence>
<comment type="subcellular location">
    <subcellularLocation>
        <location evidence="1">Cell membrane</location>
        <topology evidence="1">Multi-pass membrane protein</topology>
    </subcellularLocation>
</comment>
<dbReference type="STRING" id="80876.SAMN05421779_108116"/>
<dbReference type="InterPro" id="IPR023380">
    <property type="entry name" value="DsbB-like_sf"/>
</dbReference>
<evidence type="ECO:0000256" key="5">
    <source>
        <dbReference type="ARBA" id="ARBA00023136"/>
    </source>
</evidence>
<evidence type="ECO:0000256" key="6">
    <source>
        <dbReference type="SAM" id="Phobius"/>
    </source>
</evidence>
<evidence type="ECO:0000313" key="8">
    <source>
        <dbReference type="Proteomes" id="UP000185678"/>
    </source>
</evidence>
<dbReference type="PIRSF" id="PIRSF033913">
    <property type="entry name" value="S-S_format_DsbB"/>
    <property type="match status" value="1"/>
</dbReference>
<name>A0A1N7PWL9_9PROT</name>
<keyword evidence="2" id="KW-1003">Cell membrane</keyword>
<keyword evidence="5 6" id="KW-0472">Membrane</keyword>
<dbReference type="PANTHER" id="PTHR36570:SF3">
    <property type="entry name" value="DISULFIDE BOND FORMATION PROTEIN B"/>
    <property type="match status" value="1"/>
</dbReference>
<evidence type="ECO:0000256" key="2">
    <source>
        <dbReference type="ARBA" id="ARBA00022475"/>
    </source>
</evidence>
<keyword evidence="8" id="KW-1185">Reference proteome</keyword>
<evidence type="ECO:0000313" key="7">
    <source>
        <dbReference type="EMBL" id="SIT14998.1"/>
    </source>
</evidence>
<dbReference type="GO" id="GO:0015035">
    <property type="term" value="F:protein-disulfide reductase activity"/>
    <property type="evidence" value="ECO:0007669"/>
    <property type="project" value="InterPro"/>
</dbReference>
<reference evidence="7 8" key="1">
    <citation type="submission" date="2017-01" db="EMBL/GenBank/DDBJ databases">
        <authorList>
            <person name="Mah S.A."/>
            <person name="Swanson W.J."/>
            <person name="Moy G.W."/>
            <person name="Vacquier V.D."/>
        </authorList>
    </citation>
    <scope>NUCLEOTIDE SEQUENCE [LARGE SCALE GENOMIC DNA]</scope>
    <source>
        <strain evidence="7 8">DSM 11589</strain>
    </source>
</reference>
<dbReference type="Pfam" id="PF02600">
    <property type="entry name" value="DsbB"/>
    <property type="match status" value="1"/>
</dbReference>
<feature type="transmembrane region" description="Helical" evidence="6">
    <location>
        <begin position="133"/>
        <end position="157"/>
    </location>
</feature>
<dbReference type="Gene3D" id="1.20.1550.10">
    <property type="entry name" value="DsbB-like"/>
    <property type="match status" value="1"/>
</dbReference>
<gene>
    <name evidence="7" type="ORF">SAMN05421779_108116</name>
</gene>
<keyword evidence="4 6" id="KW-1133">Transmembrane helix</keyword>
<proteinExistence type="predicted"/>
<organism evidence="7 8">
    <name type="scientific">Insolitispirillum peregrinum</name>
    <dbReference type="NCBI Taxonomy" id="80876"/>
    <lineage>
        <taxon>Bacteria</taxon>
        <taxon>Pseudomonadati</taxon>
        <taxon>Pseudomonadota</taxon>
        <taxon>Alphaproteobacteria</taxon>
        <taxon>Rhodospirillales</taxon>
        <taxon>Novispirillaceae</taxon>
        <taxon>Insolitispirillum</taxon>
    </lineage>
</organism>
<feature type="transmembrane region" description="Helical" evidence="6">
    <location>
        <begin position="67"/>
        <end position="88"/>
    </location>
</feature>
<accession>A0A1N7PWL9</accession>
<protein>
    <submittedName>
        <fullName evidence="7">Disulfide bond formation protein DsbB</fullName>
    </submittedName>
</protein>
<dbReference type="GO" id="GO:0005886">
    <property type="term" value="C:plasma membrane"/>
    <property type="evidence" value="ECO:0007669"/>
    <property type="project" value="UniProtKB-SubCell"/>
</dbReference>
<sequence length="165" mass="17834">MTRTQSRPLFMAIALSCAMALTAALIGEKVYGLRPCLLCLYERVPYVVAGMVSLLLIAAPTSARLRWLGIGLVLLAFLANLGLGVFHVGVESHWWASPACTAETSAAPTSLADMQAALTQPPPPPCDEVQWRLFGISLAGYNTLYNLVLFVCTLVALRRLRSAEE</sequence>
<evidence type="ECO:0000256" key="4">
    <source>
        <dbReference type="ARBA" id="ARBA00022989"/>
    </source>
</evidence>